<reference evidence="6 7" key="1">
    <citation type="journal article" date="2018" name="Nat. Ecol. Evol.">
        <title>Pezizomycetes genomes reveal the molecular basis of ectomycorrhizal truffle lifestyle.</title>
        <authorList>
            <person name="Murat C."/>
            <person name="Payen T."/>
            <person name="Noel B."/>
            <person name="Kuo A."/>
            <person name="Morin E."/>
            <person name="Chen J."/>
            <person name="Kohler A."/>
            <person name="Krizsan K."/>
            <person name="Balestrini R."/>
            <person name="Da Silva C."/>
            <person name="Montanini B."/>
            <person name="Hainaut M."/>
            <person name="Levati E."/>
            <person name="Barry K.W."/>
            <person name="Belfiori B."/>
            <person name="Cichocki N."/>
            <person name="Clum A."/>
            <person name="Dockter R.B."/>
            <person name="Fauchery L."/>
            <person name="Guy J."/>
            <person name="Iotti M."/>
            <person name="Le Tacon F."/>
            <person name="Lindquist E.A."/>
            <person name="Lipzen A."/>
            <person name="Malagnac F."/>
            <person name="Mello A."/>
            <person name="Molinier V."/>
            <person name="Miyauchi S."/>
            <person name="Poulain J."/>
            <person name="Riccioni C."/>
            <person name="Rubini A."/>
            <person name="Sitrit Y."/>
            <person name="Splivallo R."/>
            <person name="Traeger S."/>
            <person name="Wang M."/>
            <person name="Zifcakova L."/>
            <person name="Wipf D."/>
            <person name="Zambonelli A."/>
            <person name="Paolocci F."/>
            <person name="Nowrousian M."/>
            <person name="Ottonello S."/>
            <person name="Baldrian P."/>
            <person name="Spatafora J.W."/>
            <person name="Henrissat B."/>
            <person name="Nagy L.G."/>
            <person name="Aury J.M."/>
            <person name="Wincker P."/>
            <person name="Grigoriev I.V."/>
            <person name="Bonfante P."/>
            <person name="Martin F.M."/>
        </authorList>
    </citation>
    <scope>NUCLEOTIDE SEQUENCE [LARGE SCALE GENOMIC DNA]</scope>
    <source>
        <strain evidence="6 7">CCBAS932</strain>
    </source>
</reference>
<dbReference type="Pfam" id="PF11705">
    <property type="entry name" value="RNA_pol_3_Rpc31"/>
    <property type="match status" value="1"/>
</dbReference>
<dbReference type="PIRSF" id="PIRSF000777">
    <property type="entry name" value="RNA_polIII_C31"/>
    <property type="match status" value="1"/>
</dbReference>
<comment type="subunit">
    <text evidence="4">Component of the RNA polymerase III (Pol III) complex.</text>
</comment>
<dbReference type="Proteomes" id="UP000277580">
    <property type="component" value="Unassembled WGS sequence"/>
</dbReference>
<evidence type="ECO:0000256" key="2">
    <source>
        <dbReference type="ARBA" id="ARBA00008352"/>
    </source>
</evidence>
<dbReference type="GO" id="GO:0005666">
    <property type="term" value="C:RNA polymerase III complex"/>
    <property type="evidence" value="ECO:0007669"/>
    <property type="project" value="UniProtKB-UniRule"/>
</dbReference>
<dbReference type="GO" id="GO:0006383">
    <property type="term" value="P:transcription by RNA polymerase III"/>
    <property type="evidence" value="ECO:0007669"/>
    <property type="project" value="UniProtKB-UniRule"/>
</dbReference>
<comment type="function">
    <text evidence="4">DNA-dependent RNA polymerase catalyzes the transcription of DNA into RNA using the four ribonucleoside triphosphates as substrates. Specific peripheric component of RNA polymerase III which synthesizes small RNAs, such as 5S rRNA and tRNAs.</text>
</comment>
<dbReference type="PANTHER" id="PTHR15367">
    <property type="entry name" value="DNA-DIRECTED RNA POLYMERASE III"/>
    <property type="match status" value="1"/>
</dbReference>
<dbReference type="OrthoDB" id="5377312at2759"/>
<comment type="similarity">
    <text evidence="2 4">Belongs to the eukaryotic RPC7 RNA polymerase subunit family.</text>
</comment>
<keyword evidence="3 4" id="KW-0539">Nucleus</keyword>
<accession>A0A3N4L3V3</accession>
<dbReference type="InParanoid" id="A0A3N4L3V3"/>
<dbReference type="PANTHER" id="PTHR15367:SF2">
    <property type="entry name" value="DNA-DIRECTED RNA POLYMERASE III SUBUNIT"/>
    <property type="match status" value="1"/>
</dbReference>
<feature type="compositionally biased region" description="Basic and acidic residues" evidence="5">
    <location>
        <begin position="179"/>
        <end position="189"/>
    </location>
</feature>
<organism evidence="6 7">
    <name type="scientific">Morchella conica CCBAS932</name>
    <dbReference type="NCBI Taxonomy" id="1392247"/>
    <lineage>
        <taxon>Eukaryota</taxon>
        <taxon>Fungi</taxon>
        <taxon>Dikarya</taxon>
        <taxon>Ascomycota</taxon>
        <taxon>Pezizomycotina</taxon>
        <taxon>Pezizomycetes</taxon>
        <taxon>Pezizales</taxon>
        <taxon>Morchellaceae</taxon>
        <taxon>Morchella</taxon>
    </lineage>
</organism>
<dbReference type="InterPro" id="IPR024661">
    <property type="entry name" value="RNA_pol_III_Rpc31"/>
</dbReference>
<evidence type="ECO:0000256" key="5">
    <source>
        <dbReference type="SAM" id="MobiDB-lite"/>
    </source>
</evidence>
<name>A0A3N4L3V3_9PEZI</name>
<evidence type="ECO:0000313" key="7">
    <source>
        <dbReference type="Proteomes" id="UP000277580"/>
    </source>
</evidence>
<evidence type="ECO:0000256" key="3">
    <source>
        <dbReference type="ARBA" id="ARBA00023242"/>
    </source>
</evidence>
<proteinExistence type="inferred from homology"/>
<sequence>MSRGGARGGRGGGGGRGGRGGGGFGGFGGFGGGFDDLVPDYSVTELFPPQPPPVQSSLIKEERAIIARFRSHREKIHNGPMYTIMSKKRGMEDPFNDVSKYSQKYKKQRRKVPQLDARPYIHELFPLELHLTLGIDPEEVNGKKKAIKKKLQFSALDTLDPLGDLADGAGSDIEEGAEGADREGAEKKKGGLLRGLLGEEAGDDEDEEQEPEEEEIEDDFGDDEEGDYNAEQYFDDGDDIGDDWGDEGGGEDYY</sequence>
<keyword evidence="7" id="KW-1185">Reference proteome</keyword>
<feature type="compositionally biased region" description="Acidic residues" evidence="5">
    <location>
        <begin position="200"/>
        <end position="254"/>
    </location>
</feature>
<feature type="region of interest" description="Disordered" evidence="5">
    <location>
        <begin position="161"/>
        <end position="254"/>
    </location>
</feature>
<feature type="region of interest" description="Disordered" evidence="5">
    <location>
        <begin position="1"/>
        <end position="20"/>
    </location>
</feature>
<dbReference type="STRING" id="1392247.A0A3N4L3V3"/>
<evidence type="ECO:0000256" key="1">
    <source>
        <dbReference type="ARBA" id="ARBA00004123"/>
    </source>
</evidence>
<dbReference type="EMBL" id="ML119105">
    <property type="protein sequence ID" value="RPB17584.1"/>
    <property type="molecule type" value="Genomic_DNA"/>
</dbReference>
<evidence type="ECO:0000256" key="4">
    <source>
        <dbReference type="PIRNR" id="PIRNR000777"/>
    </source>
</evidence>
<protein>
    <recommendedName>
        <fullName evidence="4">DNA-directed RNA polymerase III subunit</fullName>
    </recommendedName>
</protein>
<evidence type="ECO:0000313" key="6">
    <source>
        <dbReference type="EMBL" id="RPB17584.1"/>
    </source>
</evidence>
<gene>
    <name evidence="6" type="ORF">P167DRAFT_540970</name>
</gene>
<comment type="subcellular location">
    <subcellularLocation>
        <location evidence="1 4">Nucleus</location>
    </subcellularLocation>
</comment>
<dbReference type="AlphaFoldDB" id="A0A3N4L3V3"/>